<keyword evidence="4 5" id="KW-0472">Membrane</keyword>
<dbReference type="GO" id="GO:0043190">
    <property type="term" value="C:ATP-binding cassette (ABC) transporter complex"/>
    <property type="evidence" value="ECO:0007669"/>
    <property type="project" value="InterPro"/>
</dbReference>
<dbReference type="EMBL" id="BQKC01000001">
    <property type="protein sequence ID" value="GJM55200.1"/>
    <property type="molecule type" value="Genomic_DNA"/>
</dbReference>
<feature type="transmembrane region" description="Helical" evidence="5">
    <location>
        <begin position="170"/>
        <end position="187"/>
    </location>
</feature>
<sequence>MADFLRGFALTVQFEVKAARLTSVAGLPGLLAYPIFYSLFVVTALSSSDGRTEPSMTAFLAVGVVGMQAVSMMSQVIYRWTLERKWSLGCLKLASGVSRGGYYAGMLCVPLITLLCQGACIVVVAEVVTGFNAPIDVPALAAGSLLCGLFWSAAGCVVTAAITSYRTRDLTVSLLMTPLMFSAPTLYRLDQAPVFLKVIAAVNPLTYQLDLMRDLASGVMPAAGLAVVLGLTLVMVTLGYVSTERMRTVANEGA</sequence>
<feature type="domain" description="ABC-2 type transporter transmembrane" evidence="6">
    <location>
        <begin position="32"/>
        <end position="214"/>
    </location>
</feature>
<dbReference type="InterPro" id="IPR051328">
    <property type="entry name" value="T7SS_ABC-Transporter"/>
</dbReference>
<gene>
    <name evidence="7" type="ORF">ATOP_08550</name>
</gene>
<evidence type="ECO:0000256" key="5">
    <source>
        <dbReference type="SAM" id="Phobius"/>
    </source>
</evidence>
<evidence type="ECO:0000259" key="6">
    <source>
        <dbReference type="Pfam" id="PF01061"/>
    </source>
</evidence>
<comment type="subcellular location">
    <subcellularLocation>
        <location evidence="1">Membrane</location>
        <topology evidence="1">Multi-pass membrane protein</topology>
    </subcellularLocation>
</comment>
<evidence type="ECO:0000313" key="7">
    <source>
        <dbReference type="EMBL" id="GJM55200.1"/>
    </source>
</evidence>
<protein>
    <recommendedName>
        <fullName evidence="6">ABC-2 type transporter transmembrane domain-containing protein</fullName>
    </recommendedName>
</protein>
<feature type="transmembrane region" description="Helical" evidence="5">
    <location>
        <begin position="21"/>
        <end position="46"/>
    </location>
</feature>
<accession>A0AAV5B418</accession>
<keyword evidence="2 5" id="KW-0812">Transmembrane</keyword>
<keyword evidence="3 5" id="KW-1133">Transmembrane helix</keyword>
<organism evidence="7 8">
    <name type="scientific">Granulimonas faecalis</name>
    <dbReference type="NCBI Taxonomy" id="2894155"/>
    <lineage>
        <taxon>Bacteria</taxon>
        <taxon>Bacillati</taxon>
        <taxon>Actinomycetota</taxon>
        <taxon>Coriobacteriia</taxon>
        <taxon>Coriobacteriales</taxon>
        <taxon>Kribbibacteriaceae</taxon>
        <taxon>Granulimonas</taxon>
    </lineage>
</organism>
<proteinExistence type="predicted"/>
<dbReference type="AlphaFoldDB" id="A0AAV5B418"/>
<feature type="transmembrane region" description="Helical" evidence="5">
    <location>
        <begin position="101"/>
        <end position="125"/>
    </location>
</feature>
<evidence type="ECO:0000256" key="2">
    <source>
        <dbReference type="ARBA" id="ARBA00022692"/>
    </source>
</evidence>
<dbReference type="InterPro" id="IPR000412">
    <property type="entry name" value="ABC_2_transport"/>
</dbReference>
<dbReference type="GO" id="GO:0140359">
    <property type="term" value="F:ABC-type transporter activity"/>
    <property type="evidence" value="ECO:0007669"/>
    <property type="project" value="InterPro"/>
</dbReference>
<dbReference type="PANTHER" id="PTHR43077">
    <property type="entry name" value="TRANSPORT PERMEASE YVFS-RELATED"/>
    <property type="match status" value="1"/>
</dbReference>
<dbReference type="Proteomes" id="UP001055025">
    <property type="component" value="Unassembled WGS sequence"/>
</dbReference>
<name>A0AAV5B418_9ACTN</name>
<dbReference type="InterPro" id="IPR013525">
    <property type="entry name" value="ABC2_TM"/>
</dbReference>
<feature type="transmembrane region" description="Helical" evidence="5">
    <location>
        <begin position="58"/>
        <end position="80"/>
    </location>
</feature>
<keyword evidence="8" id="KW-1185">Reference proteome</keyword>
<dbReference type="Pfam" id="PF01061">
    <property type="entry name" value="ABC2_membrane"/>
    <property type="match status" value="1"/>
</dbReference>
<dbReference type="PANTHER" id="PTHR43077:SF10">
    <property type="entry name" value="TRANSPORT PERMEASE PROTEIN"/>
    <property type="match status" value="1"/>
</dbReference>
<evidence type="ECO:0000256" key="1">
    <source>
        <dbReference type="ARBA" id="ARBA00004141"/>
    </source>
</evidence>
<feature type="transmembrane region" description="Helical" evidence="5">
    <location>
        <begin position="219"/>
        <end position="241"/>
    </location>
</feature>
<evidence type="ECO:0000256" key="4">
    <source>
        <dbReference type="ARBA" id="ARBA00023136"/>
    </source>
</evidence>
<reference evidence="7" key="1">
    <citation type="journal article" date="2022" name="Int. J. Syst. Evol. Microbiol.">
        <title>Granulimonas faecalis gen. nov., sp. nov., and Leptogranulimonas caecicola gen. nov., sp. nov., novel lactate-producing Atopobiaceae bacteria isolated from mouse intestines, and an emended description of the family Atopobiaceae.</title>
        <authorList>
            <person name="Morinaga K."/>
            <person name="Kusada H."/>
            <person name="Sakamoto S."/>
            <person name="Murakami T."/>
            <person name="Toyoda A."/>
            <person name="Mori H."/>
            <person name="Meng X.Y."/>
            <person name="Takashino M."/>
            <person name="Murotomi K."/>
            <person name="Tamaki H."/>
        </authorList>
    </citation>
    <scope>NUCLEOTIDE SEQUENCE</scope>
    <source>
        <strain evidence="7">OPF53</strain>
    </source>
</reference>
<feature type="transmembrane region" description="Helical" evidence="5">
    <location>
        <begin position="137"/>
        <end position="163"/>
    </location>
</feature>
<dbReference type="PIRSF" id="PIRSF006648">
    <property type="entry name" value="DrrB"/>
    <property type="match status" value="1"/>
</dbReference>
<comment type="caution">
    <text evidence="7">The sequence shown here is derived from an EMBL/GenBank/DDBJ whole genome shotgun (WGS) entry which is preliminary data.</text>
</comment>
<evidence type="ECO:0000256" key="3">
    <source>
        <dbReference type="ARBA" id="ARBA00022989"/>
    </source>
</evidence>
<evidence type="ECO:0000313" key="8">
    <source>
        <dbReference type="Proteomes" id="UP001055025"/>
    </source>
</evidence>